<name>A0ABS8Y2Q4_DATST</name>
<proteinExistence type="predicted"/>
<organism evidence="2 3">
    <name type="scientific">Datura stramonium</name>
    <name type="common">Jimsonweed</name>
    <name type="synonym">Common thornapple</name>
    <dbReference type="NCBI Taxonomy" id="4076"/>
    <lineage>
        <taxon>Eukaryota</taxon>
        <taxon>Viridiplantae</taxon>
        <taxon>Streptophyta</taxon>
        <taxon>Embryophyta</taxon>
        <taxon>Tracheophyta</taxon>
        <taxon>Spermatophyta</taxon>
        <taxon>Magnoliopsida</taxon>
        <taxon>eudicotyledons</taxon>
        <taxon>Gunneridae</taxon>
        <taxon>Pentapetalae</taxon>
        <taxon>asterids</taxon>
        <taxon>lamiids</taxon>
        <taxon>Solanales</taxon>
        <taxon>Solanaceae</taxon>
        <taxon>Solanoideae</taxon>
        <taxon>Datureae</taxon>
        <taxon>Datura</taxon>
    </lineage>
</organism>
<feature type="compositionally biased region" description="Basic and acidic residues" evidence="1">
    <location>
        <begin position="41"/>
        <end position="65"/>
    </location>
</feature>
<dbReference type="Proteomes" id="UP000823775">
    <property type="component" value="Unassembled WGS sequence"/>
</dbReference>
<keyword evidence="3" id="KW-1185">Reference proteome</keyword>
<comment type="caution">
    <text evidence="2">The sequence shown here is derived from an EMBL/GenBank/DDBJ whole genome shotgun (WGS) entry which is preliminary data.</text>
</comment>
<accession>A0ABS8Y2Q4</accession>
<feature type="region of interest" description="Disordered" evidence="1">
    <location>
        <begin position="37"/>
        <end position="68"/>
    </location>
</feature>
<reference evidence="2 3" key="1">
    <citation type="journal article" date="2021" name="BMC Genomics">
        <title>Datura genome reveals duplications of psychoactive alkaloid biosynthetic genes and high mutation rate following tissue culture.</title>
        <authorList>
            <person name="Rajewski A."/>
            <person name="Carter-House D."/>
            <person name="Stajich J."/>
            <person name="Litt A."/>
        </authorList>
    </citation>
    <scope>NUCLEOTIDE SEQUENCE [LARGE SCALE GENOMIC DNA]</scope>
    <source>
        <strain evidence="2">AR-01</strain>
    </source>
</reference>
<sequence length="193" mass="21815">MQAATLDPIPRNPLRINAASTYIEVFRLMTPQRTSRPCIVKHSDPTDKEALRKAKKDEERRDELHHKRGKDALQFNSLPGMKERFFEGTRIKTSMKRGRYFPMLVHEFYALHGAAQKHQKATGPLRSRPCLEKVKGRGVEVDCSSKAINNTYFDDDAADATGYLAKLENPEDHYTWVASLIAAGMPTSVKDVG</sequence>
<evidence type="ECO:0000313" key="2">
    <source>
        <dbReference type="EMBL" id="MCE5166196.1"/>
    </source>
</evidence>
<dbReference type="EMBL" id="JACEIK010020003">
    <property type="protein sequence ID" value="MCE5166196.1"/>
    <property type="molecule type" value="Genomic_DNA"/>
</dbReference>
<evidence type="ECO:0000256" key="1">
    <source>
        <dbReference type="SAM" id="MobiDB-lite"/>
    </source>
</evidence>
<gene>
    <name evidence="2" type="ORF">HAX54_015696</name>
</gene>
<protein>
    <submittedName>
        <fullName evidence="2">Uncharacterized protein</fullName>
    </submittedName>
</protein>
<evidence type="ECO:0000313" key="3">
    <source>
        <dbReference type="Proteomes" id="UP000823775"/>
    </source>
</evidence>